<comment type="caution">
    <text evidence="2">The sequence shown here is derived from an EMBL/GenBank/DDBJ whole genome shotgun (WGS) entry which is preliminary data.</text>
</comment>
<evidence type="ECO:0000313" key="2">
    <source>
        <dbReference type="EMBL" id="TDX32471.1"/>
    </source>
</evidence>
<reference evidence="2 3" key="1">
    <citation type="submission" date="2019-03" db="EMBL/GenBank/DDBJ databases">
        <title>Genomic Encyclopedia of Type Strains, Phase IV (KMG-IV): sequencing the most valuable type-strain genomes for metagenomic binning, comparative biology and taxonomic classification.</title>
        <authorList>
            <person name="Goeker M."/>
        </authorList>
    </citation>
    <scope>NUCLEOTIDE SEQUENCE [LARGE SCALE GENOMIC DNA]</scope>
    <source>
        <strain evidence="2 3">JA181</strain>
    </source>
</reference>
<protein>
    <submittedName>
        <fullName evidence="2">Uncharacterized protein</fullName>
    </submittedName>
</protein>
<accession>A0A4R8FZ90</accession>
<gene>
    <name evidence="2" type="ORF">EV657_10340</name>
</gene>
<feature type="transmembrane region" description="Helical" evidence="1">
    <location>
        <begin position="7"/>
        <end position="25"/>
    </location>
</feature>
<keyword evidence="1" id="KW-0812">Transmembrane</keyword>
<name>A0A4R8FZ90_9RHOB</name>
<organism evidence="2 3">
    <name type="scientific">Rhodovulum visakhapatnamense</name>
    <dbReference type="NCBI Taxonomy" id="364297"/>
    <lineage>
        <taxon>Bacteria</taxon>
        <taxon>Pseudomonadati</taxon>
        <taxon>Pseudomonadota</taxon>
        <taxon>Alphaproteobacteria</taxon>
        <taxon>Rhodobacterales</taxon>
        <taxon>Paracoccaceae</taxon>
        <taxon>Rhodovulum</taxon>
    </lineage>
</organism>
<keyword evidence="1" id="KW-0472">Membrane</keyword>
<sequence length="44" mass="4904">MVRLLKALVFIIFISFVGLVGFAYLGDMDPQQQTVTQSLTLDVD</sequence>
<dbReference type="Proteomes" id="UP000295484">
    <property type="component" value="Unassembled WGS sequence"/>
</dbReference>
<dbReference type="EMBL" id="SOEB01000003">
    <property type="protein sequence ID" value="TDX32471.1"/>
    <property type="molecule type" value="Genomic_DNA"/>
</dbReference>
<proteinExistence type="predicted"/>
<evidence type="ECO:0000256" key="1">
    <source>
        <dbReference type="SAM" id="Phobius"/>
    </source>
</evidence>
<evidence type="ECO:0000313" key="3">
    <source>
        <dbReference type="Proteomes" id="UP000295484"/>
    </source>
</evidence>
<keyword evidence="1" id="KW-1133">Transmembrane helix</keyword>
<dbReference type="RefSeq" id="WP_256359773.1">
    <property type="nucleotide sequence ID" value="NZ_JAESIL010000089.1"/>
</dbReference>
<dbReference type="AlphaFoldDB" id="A0A4R8FZ90"/>